<dbReference type="OrthoDB" id="945227at2"/>
<feature type="transmembrane region" description="Helical" evidence="1">
    <location>
        <begin position="264"/>
        <end position="283"/>
    </location>
</feature>
<dbReference type="Pfam" id="PF15461">
    <property type="entry name" value="BCD"/>
    <property type="match status" value="1"/>
</dbReference>
<dbReference type="NCBIfam" id="TIGR03753">
    <property type="entry name" value="blh_monoox"/>
    <property type="match status" value="1"/>
</dbReference>
<reference evidence="2 3" key="1">
    <citation type="submission" date="2017-07" db="EMBL/GenBank/DDBJ databases">
        <title>Flavobacterium cyanobacteriorum sp. nov., isolated from cyanobacterial aggregates in a eutrophic lake.</title>
        <authorList>
            <person name="Cai H."/>
        </authorList>
    </citation>
    <scope>NUCLEOTIDE SEQUENCE [LARGE SCALE GENOMIC DNA]</scope>
    <source>
        <strain evidence="2 3">TH021</strain>
    </source>
</reference>
<dbReference type="InterPro" id="IPR022270">
    <property type="entry name" value="Blh_diox"/>
</dbReference>
<feature type="transmembrane region" description="Helical" evidence="1">
    <location>
        <begin position="152"/>
        <end position="171"/>
    </location>
</feature>
<evidence type="ECO:0000313" key="2">
    <source>
        <dbReference type="EMBL" id="OYQ46830.1"/>
    </source>
</evidence>
<name>A0A256A197_9FLAO</name>
<evidence type="ECO:0000256" key="1">
    <source>
        <dbReference type="SAM" id="Phobius"/>
    </source>
</evidence>
<comment type="caution">
    <text evidence="2">The sequence shown here is derived from an EMBL/GenBank/DDBJ whole genome shotgun (WGS) entry which is preliminary data.</text>
</comment>
<feature type="transmembrane region" description="Helical" evidence="1">
    <location>
        <begin position="5"/>
        <end position="22"/>
    </location>
</feature>
<keyword evidence="3" id="KW-1185">Reference proteome</keyword>
<keyword evidence="1" id="KW-0472">Membrane</keyword>
<feature type="transmembrane region" description="Helical" evidence="1">
    <location>
        <begin position="111"/>
        <end position="131"/>
    </location>
</feature>
<feature type="transmembrane region" description="Helical" evidence="1">
    <location>
        <begin position="183"/>
        <end position="208"/>
    </location>
</feature>
<dbReference type="AlphaFoldDB" id="A0A256A197"/>
<evidence type="ECO:0000313" key="3">
    <source>
        <dbReference type="Proteomes" id="UP000216605"/>
    </source>
</evidence>
<proteinExistence type="predicted"/>
<sequence length="296" mass="33846">MKWRAISLTGTVSFAALYFFYPEICDKISLVLIILLGFAHGINDIFIINKALAKNNKLNIPYRIMYPAVIAVLFLLFVYAPFVTLCFFIGASAYHFGEQQFSGIAYHGNTVVKTGFLFFYGLFILSLLFYFHKGGFLQSVENLTDARLHEGLPLVMLFLSFLGLFAFAVFYALKSDINLKSEIFLLVIFMVVFKQLSLISAFTIYFILWHSIPSIITQVTFLYGSLSLKSFKSYFHKGMIYYVACLLVLILYQVFNVMDFQVSFVYFLASITIPHALTMLYMLNNSKSKTLKSINQ</sequence>
<dbReference type="EMBL" id="NOXV01000109">
    <property type="protein sequence ID" value="OYQ46830.1"/>
    <property type="molecule type" value="Genomic_DNA"/>
</dbReference>
<accession>A0A256A197</accession>
<feature type="transmembrane region" description="Helical" evidence="1">
    <location>
        <begin position="239"/>
        <end position="258"/>
    </location>
</feature>
<organism evidence="2 3">
    <name type="scientific">Flavobacterium cyanobacteriorum</name>
    <dbReference type="NCBI Taxonomy" id="2022802"/>
    <lineage>
        <taxon>Bacteria</taxon>
        <taxon>Pseudomonadati</taxon>
        <taxon>Bacteroidota</taxon>
        <taxon>Flavobacteriia</taxon>
        <taxon>Flavobacteriales</taxon>
        <taxon>Flavobacteriaceae</taxon>
        <taxon>Flavobacterium</taxon>
    </lineage>
</organism>
<dbReference type="GO" id="GO:0016702">
    <property type="term" value="F:oxidoreductase activity, acting on single donors with incorporation of molecular oxygen, incorporation of two atoms of oxygen"/>
    <property type="evidence" value="ECO:0007669"/>
    <property type="project" value="InterPro"/>
</dbReference>
<keyword evidence="1" id="KW-0812">Transmembrane</keyword>
<dbReference type="RefSeq" id="WP_094411814.1">
    <property type="nucleotide sequence ID" value="NZ_NOXV01000109.1"/>
</dbReference>
<evidence type="ECO:0008006" key="4">
    <source>
        <dbReference type="Google" id="ProtNLM"/>
    </source>
</evidence>
<gene>
    <name evidence="2" type="ORF">CHU92_01290</name>
</gene>
<feature type="transmembrane region" description="Helical" evidence="1">
    <location>
        <begin position="28"/>
        <end position="52"/>
    </location>
</feature>
<keyword evidence="1" id="KW-1133">Transmembrane helix</keyword>
<protein>
    <recommendedName>
        <fullName evidence="4">Beta-carotene 15,15'-dioxygenase</fullName>
    </recommendedName>
</protein>
<feature type="transmembrane region" description="Helical" evidence="1">
    <location>
        <begin position="64"/>
        <end position="91"/>
    </location>
</feature>
<dbReference type="Proteomes" id="UP000216605">
    <property type="component" value="Unassembled WGS sequence"/>
</dbReference>